<comment type="caution">
    <text evidence="2">The sequence shown here is derived from an EMBL/GenBank/DDBJ whole genome shotgun (WGS) entry which is preliminary data.</text>
</comment>
<sequence>TRSNARTLNCRFLCGRPIIYCKVKNSKFHFDKTNTERKAMKSLSVLIIVFIISRMIAMVLINVVGFVWNSKDC</sequence>
<protein>
    <submittedName>
        <fullName evidence="2">Uncharacterized protein</fullName>
    </submittedName>
</protein>
<dbReference type="AlphaFoldDB" id="A0AAV5T395"/>
<keyword evidence="1" id="KW-0812">Transmembrane</keyword>
<feature type="non-terminal residue" evidence="2">
    <location>
        <position position="1"/>
    </location>
</feature>
<feature type="transmembrane region" description="Helical" evidence="1">
    <location>
        <begin position="45"/>
        <end position="68"/>
    </location>
</feature>
<reference evidence="2" key="1">
    <citation type="submission" date="2023-10" db="EMBL/GenBank/DDBJ databases">
        <title>Genome assembly of Pristionchus species.</title>
        <authorList>
            <person name="Yoshida K."/>
            <person name="Sommer R.J."/>
        </authorList>
    </citation>
    <scope>NUCLEOTIDE SEQUENCE</scope>
    <source>
        <strain evidence="2">RS0144</strain>
    </source>
</reference>
<name>A0AAV5T395_9BILA</name>
<evidence type="ECO:0000313" key="2">
    <source>
        <dbReference type="EMBL" id="GMS89763.1"/>
    </source>
</evidence>
<keyword evidence="1" id="KW-1133">Transmembrane helix</keyword>
<proteinExistence type="predicted"/>
<dbReference type="EMBL" id="BTSX01000003">
    <property type="protein sequence ID" value="GMS89763.1"/>
    <property type="molecule type" value="Genomic_DNA"/>
</dbReference>
<dbReference type="Proteomes" id="UP001432027">
    <property type="component" value="Unassembled WGS sequence"/>
</dbReference>
<organism evidence="2 3">
    <name type="scientific">Pristionchus entomophagus</name>
    <dbReference type="NCBI Taxonomy" id="358040"/>
    <lineage>
        <taxon>Eukaryota</taxon>
        <taxon>Metazoa</taxon>
        <taxon>Ecdysozoa</taxon>
        <taxon>Nematoda</taxon>
        <taxon>Chromadorea</taxon>
        <taxon>Rhabditida</taxon>
        <taxon>Rhabditina</taxon>
        <taxon>Diplogasteromorpha</taxon>
        <taxon>Diplogasteroidea</taxon>
        <taxon>Neodiplogasteridae</taxon>
        <taxon>Pristionchus</taxon>
    </lineage>
</organism>
<keyword evidence="3" id="KW-1185">Reference proteome</keyword>
<keyword evidence="1" id="KW-0472">Membrane</keyword>
<accession>A0AAV5T395</accession>
<gene>
    <name evidence="2" type="ORF">PENTCL1PPCAC_11938</name>
</gene>
<evidence type="ECO:0000313" key="3">
    <source>
        <dbReference type="Proteomes" id="UP001432027"/>
    </source>
</evidence>
<evidence type="ECO:0000256" key="1">
    <source>
        <dbReference type="SAM" id="Phobius"/>
    </source>
</evidence>